<organism evidence="1">
    <name type="scientific">viral metagenome</name>
    <dbReference type="NCBI Taxonomy" id="1070528"/>
    <lineage>
        <taxon>unclassified sequences</taxon>
        <taxon>metagenomes</taxon>
        <taxon>organismal metagenomes</taxon>
    </lineage>
</organism>
<accession>A0A6C0CE67</accession>
<dbReference type="GO" id="GO:0003676">
    <property type="term" value="F:nucleic acid binding"/>
    <property type="evidence" value="ECO:0007669"/>
    <property type="project" value="InterPro"/>
</dbReference>
<name>A0A6C0CE67_9ZZZZ</name>
<dbReference type="AlphaFoldDB" id="A0A6C0CE67"/>
<sequence length="179" mass="21198">MTQLLSFDIGIKNMAYCFAKIDEGKLNIMNLNKVDLNSKKNDIQNIIDNTIEFLDTIMQELNINFDEKLIILIECQMTSIMKCIQTTINTYFKMTSKHLNMDIETHYVSPKHKLKIINKYDDKIVNDKYKQNKLDAIYFAVYLLENNYKNDEILSYINTLKKKDDVCDALLMIIYFYEK</sequence>
<evidence type="ECO:0000313" key="1">
    <source>
        <dbReference type="EMBL" id="QHT03036.1"/>
    </source>
</evidence>
<proteinExistence type="predicted"/>
<evidence type="ECO:0008006" key="2">
    <source>
        <dbReference type="Google" id="ProtNLM"/>
    </source>
</evidence>
<dbReference type="Gene3D" id="3.30.420.10">
    <property type="entry name" value="Ribonuclease H-like superfamily/Ribonuclease H"/>
    <property type="match status" value="1"/>
</dbReference>
<dbReference type="EMBL" id="MN739404">
    <property type="protein sequence ID" value="QHT03036.1"/>
    <property type="molecule type" value="Genomic_DNA"/>
</dbReference>
<dbReference type="SUPFAM" id="SSF53098">
    <property type="entry name" value="Ribonuclease H-like"/>
    <property type="match status" value="1"/>
</dbReference>
<dbReference type="InterPro" id="IPR036397">
    <property type="entry name" value="RNaseH_sf"/>
</dbReference>
<dbReference type="InterPro" id="IPR012337">
    <property type="entry name" value="RNaseH-like_sf"/>
</dbReference>
<reference evidence="1" key="1">
    <citation type="journal article" date="2020" name="Nature">
        <title>Giant virus diversity and host interactions through global metagenomics.</title>
        <authorList>
            <person name="Schulz F."/>
            <person name="Roux S."/>
            <person name="Paez-Espino D."/>
            <person name="Jungbluth S."/>
            <person name="Walsh D.A."/>
            <person name="Denef V.J."/>
            <person name="McMahon K.D."/>
            <person name="Konstantinidis K.T."/>
            <person name="Eloe-Fadrosh E.A."/>
            <person name="Kyrpides N.C."/>
            <person name="Woyke T."/>
        </authorList>
    </citation>
    <scope>NUCLEOTIDE SEQUENCE</scope>
    <source>
        <strain evidence="1">GVMAG-M-3300020727-4</strain>
    </source>
</reference>
<protein>
    <recommendedName>
        <fullName evidence="2">Holliday junction resolvase</fullName>
    </recommendedName>
</protein>